<dbReference type="InParanoid" id="A0A0C3PH94"/>
<evidence type="ECO:0000256" key="1">
    <source>
        <dbReference type="SAM" id="Coils"/>
    </source>
</evidence>
<evidence type="ECO:0000313" key="4">
    <source>
        <dbReference type="Proteomes" id="UP000054217"/>
    </source>
</evidence>
<feature type="region of interest" description="Disordered" evidence="2">
    <location>
        <begin position="368"/>
        <end position="412"/>
    </location>
</feature>
<feature type="compositionally biased region" description="Basic and acidic residues" evidence="2">
    <location>
        <begin position="79"/>
        <end position="92"/>
    </location>
</feature>
<dbReference type="HOGENOM" id="CLU_016818_0_0_1"/>
<organism evidence="3 4">
    <name type="scientific">Pisolithus tinctorius Marx 270</name>
    <dbReference type="NCBI Taxonomy" id="870435"/>
    <lineage>
        <taxon>Eukaryota</taxon>
        <taxon>Fungi</taxon>
        <taxon>Dikarya</taxon>
        <taxon>Basidiomycota</taxon>
        <taxon>Agaricomycotina</taxon>
        <taxon>Agaricomycetes</taxon>
        <taxon>Agaricomycetidae</taxon>
        <taxon>Boletales</taxon>
        <taxon>Sclerodermatineae</taxon>
        <taxon>Pisolithaceae</taxon>
        <taxon>Pisolithus</taxon>
    </lineage>
</organism>
<reference evidence="3 4" key="1">
    <citation type="submission" date="2014-04" db="EMBL/GenBank/DDBJ databases">
        <authorList>
            <consortium name="DOE Joint Genome Institute"/>
            <person name="Kuo A."/>
            <person name="Kohler A."/>
            <person name="Costa M.D."/>
            <person name="Nagy L.G."/>
            <person name="Floudas D."/>
            <person name="Copeland A."/>
            <person name="Barry K.W."/>
            <person name="Cichocki N."/>
            <person name="Veneault-Fourrey C."/>
            <person name="LaButti K."/>
            <person name="Lindquist E.A."/>
            <person name="Lipzen A."/>
            <person name="Lundell T."/>
            <person name="Morin E."/>
            <person name="Murat C."/>
            <person name="Sun H."/>
            <person name="Tunlid A."/>
            <person name="Henrissat B."/>
            <person name="Grigoriev I.V."/>
            <person name="Hibbett D.S."/>
            <person name="Martin F."/>
            <person name="Nordberg H.P."/>
            <person name="Cantor M.N."/>
            <person name="Hua S.X."/>
        </authorList>
    </citation>
    <scope>NUCLEOTIDE SEQUENCE [LARGE SCALE GENOMIC DNA]</scope>
    <source>
        <strain evidence="3 4">Marx 270</strain>
    </source>
</reference>
<feature type="compositionally biased region" description="Pro residues" evidence="2">
    <location>
        <begin position="196"/>
        <end position="217"/>
    </location>
</feature>
<accession>A0A0C3PH94</accession>
<feature type="coiled-coil region" evidence="1">
    <location>
        <begin position="294"/>
        <end position="321"/>
    </location>
</feature>
<keyword evidence="4" id="KW-1185">Reference proteome</keyword>
<dbReference type="EMBL" id="KN831946">
    <property type="protein sequence ID" value="KIO13375.1"/>
    <property type="molecule type" value="Genomic_DNA"/>
</dbReference>
<evidence type="ECO:0000256" key="2">
    <source>
        <dbReference type="SAM" id="MobiDB-lite"/>
    </source>
</evidence>
<dbReference type="Gene3D" id="1.10.287.1490">
    <property type="match status" value="1"/>
</dbReference>
<protein>
    <submittedName>
        <fullName evidence="3">Uncharacterized protein</fullName>
    </submittedName>
</protein>
<feature type="compositionally biased region" description="Basic and acidic residues" evidence="2">
    <location>
        <begin position="157"/>
        <end position="171"/>
    </location>
</feature>
<feature type="region of interest" description="Disordered" evidence="2">
    <location>
        <begin position="79"/>
        <end position="233"/>
    </location>
</feature>
<feature type="compositionally biased region" description="Polar residues" evidence="2">
    <location>
        <begin position="368"/>
        <end position="378"/>
    </location>
</feature>
<dbReference type="OrthoDB" id="2749714at2759"/>
<dbReference type="Proteomes" id="UP000054217">
    <property type="component" value="Unassembled WGS sequence"/>
</dbReference>
<sequence>MSRQAMKERRCNFYDDEGRARVYKDGTKGCPWPAPVCNFAHPNEPAWRIAKSSKPPRKDLVLDDDDGFYYVLVDSRKRSSYDESAVHRRGDTRGGQSPTSSRSVRRPIDVEMSSSRRRSRSPVQPTSAREAGPPHHPRRESADHKRYTPPGSPRRTRTTENGRRPISDATRRGSPARTQSVTTKMGVPTSSRTSVPPEPPRPYPSQPPPPALPPLPTVPAFLSQQSSSRDGFSLSRGMKGLSLDEQRKVWHERVDLMFTSITARREYAKIESDLESMRRLSQSSCITGLSEEDKSRINEQKIALERELEKKRKEVNDVIQHLIGTEFWPALKTPELQGLEKTLAEVKKHASDVKSSLEDLQSSCSALFSSQAIPTGQNPEEPDGTERPKKRRRLSEGEVSEDDASGGVGYRPAELEEFRDKLTGLSRQISDLENHINQRHQVMHDEMELRINERLEEEGYFSDVEEIRVPQADIEAVVDAHNSALVQNIQTTGGEVGQLAEEVATLISQRHELEQRCKHMETENENLKNAIAELTAKCDSANPEAISKEVEALNAALQAYISQVPPIEKRLPVEYIMELLDGEIVNLVREQFMPLLVNIRQELVDKAQENHQRTLFAKNRAVDMNGLSARS</sequence>
<evidence type="ECO:0000313" key="3">
    <source>
        <dbReference type="EMBL" id="KIO13375.1"/>
    </source>
</evidence>
<gene>
    <name evidence="3" type="ORF">M404DRAFT_573045</name>
</gene>
<dbReference type="AlphaFoldDB" id="A0A0C3PH94"/>
<proteinExistence type="predicted"/>
<feature type="coiled-coil region" evidence="1">
    <location>
        <begin position="496"/>
        <end position="537"/>
    </location>
</feature>
<reference evidence="4" key="2">
    <citation type="submission" date="2015-01" db="EMBL/GenBank/DDBJ databases">
        <title>Evolutionary Origins and Diversification of the Mycorrhizal Mutualists.</title>
        <authorList>
            <consortium name="DOE Joint Genome Institute"/>
            <consortium name="Mycorrhizal Genomics Consortium"/>
            <person name="Kohler A."/>
            <person name="Kuo A."/>
            <person name="Nagy L.G."/>
            <person name="Floudas D."/>
            <person name="Copeland A."/>
            <person name="Barry K.W."/>
            <person name="Cichocki N."/>
            <person name="Veneault-Fourrey C."/>
            <person name="LaButti K."/>
            <person name="Lindquist E.A."/>
            <person name="Lipzen A."/>
            <person name="Lundell T."/>
            <person name="Morin E."/>
            <person name="Murat C."/>
            <person name="Riley R."/>
            <person name="Ohm R."/>
            <person name="Sun H."/>
            <person name="Tunlid A."/>
            <person name="Henrissat B."/>
            <person name="Grigoriev I.V."/>
            <person name="Hibbett D.S."/>
            <person name="Martin F."/>
        </authorList>
    </citation>
    <scope>NUCLEOTIDE SEQUENCE [LARGE SCALE GENOMIC DNA]</scope>
    <source>
        <strain evidence="4">Marx 270</strain>
    </source>
</reference>
<dbReference type="STRING" id="870435.A0A0C3PH94"/>
<name>A0A0C3PH94_PISTI</name>
<keyword evidence="1" id="KW-0175">Coiled coil</keyword>